<dbReference type="GO" id="GO:0006974">
    <property type="term" value="P:DNA damage response"/>
    <property type="evidence" value="ECO:0007669"/>
    <property type="project" value="TreeGrafter"/>
</dbReference>
<dbReference type="InterPro" id="IPR024829">
    <property type="entry name" value="IEX-1"/>
</dbReference>
<reference evidence="2 3" key="1">
    <citation type="journal article" date="2020" name="G3 (Bethesda)">
        <title>Draft Genome of the Common Snapping Turtle, Chelydra serpentina, a Model for Phenotypic Plasticity in Reptiles.</title>
        <authorList>
            <person name="Das D."/>
            <person name="Singh S.K."/>
            <person name="Bierstedt J."/>
            <person name="Erickson A."/>
            <person name="Galli G.L.J."/>
            <person name="Crossley D.A. 2nd"/>
            <person name="Rhen T."/>
        </authorList>
    </citation>
    <scope>NUCLEOTIDE SEQUENCE [LARGE SCALE GENOMIC DNA]</scope>
    <source>
        <strain evidence="2">KW</strain>
    </source>
</reference>
<name>A0A8T1RVR9_CHESE</name>
<comment type="caution">
    <text evidence="2">The sequence shown here is derived from an EMBL/GenBank/DDBJ whole genome shotgun (WGS) entry which is preliminary data.</text>
</comment>
<proteinExistence type="predicted"/>
<dbReference type="EMBL" id="JAHGAV010007037">
    <property type="protein sequence ID" value="KAG6920475.1"/>
    <property type="molecule type" value="Genomic_DNA"/>
</dbReference>
<feature type="region of interest" description="Disordered" evidence="1">
    <location>
        <begin position="134"/>
        <end position="155"/>
    </location>
</feature>
<accession>A0A8T1RVR9</accession>
<evidence type="ECO:0000256" key="1">
    <source>
        <dbReference type="SAM" id="MobiDB-lite"/>
    </source>
</evidence>
<dbReference type="OrthoDB" id="9949267at2759"/>
<dbReference type="PRINTS" id="PR02100">
    <property type="entry name" value="GENEIEX1"/>
</dbReference>
<dbReference type="GO" id="GO:0005634">
    <property type="term" value="C:nucleus"/>
    <property type="evidence" value="ECO:0007669"/>
    <property type="project" value="TreeGrafter"/>
</dbReference>
<keyword evidence="3" id="KW-1185">Reference proteome</keyword>
<organism evidence="2 3">
    <name type="scientific">Chelydra serpentina</name>
    <name type="common">Snapping turtle</name>
    <name type="synonym">Testudo serpentina</name>
    <dbReference type="NCBI Taxonomy" id="8475"/>
    <lineage>
        <taxon>Eukaryota</taxon>
        <taxon>Metazoa</taxon>
        <taxon>Chordata</taxon>
        <taxon>Craniata</taxon>
        <taxon>Vertebrata</taxon>
        <taxon>Euteleostomi</taxon>
        <taxon>Archelosauria</taxon>
        <taxon>Testudinata</taxon>
        <taxon>Testudines</taxon>
        <taxon>Cryptodira</taxon>
        <taxon>Durocryptodira</taxon>
        <taxon>Americhelydia</taxon>
        <taxon>Chelydroidea</taxon>
        <taxon>Chelydridae</taxon>
        <taxon>Chelydra</taxon>
    </lineage>
</organism>
<evidence type="ECO:0000313" key="3">
    <source>
        <dbReference type="Proteomes" id="UP000765507"/>
    </source>
</evidence>
<dbReference type="Proteomes" id="UP000765507">
    <property type="component" value="Unassembled WGS sequence"/>
</dbReference>
<dbReference type="AlphaFoldDB" id="A0A8T1RVR9"/>
<feature type="non-terminal residue" evidence="2">
    <location>
        <position position="1"/>
    </location>
</feature>
<evidence type="ECO:0000313" key="2">
    <source>
        <dbReference type="EMBL" id="KAG6920475.1"/>
    </source>
</evidence>
<gene>
    <name evidence="2" type="primary">IER3</name>
    <name evidence="2" type="ORF">G0U57_018798</name>
</gene>
<sequence length="194" mass="21241">RAGRAQSIALRRCWGLALKIALRPMNALYGATSMCLAREPRLPALPTAEPPSKGTGPQYFTFDPLPAVSQAPTRRSPARGRKRLRRVLYPPVVKRYYPAKERSQAKRLLFILLTIIFYQVYNVDEDLALGPEQGVPDCSAESGDSRCETPPSEVLPAPLEVPEVANATSLPGGHEAAESTVEISQFLEQNPAAF</sequence>
<dbReference type="PANTHER" id="PTHR16915">
    <property type="entry name" value="IMMEDIATE EARLY RESPONSE 3"/>
    <property type="match status" value="1"/>
</dbReference>
<protein>
    <submittedName>
        <fullName evidence="2">Immediate early response 3</fullName>
    </submittedName>
</protein>
<dbReference type="GO" id="GO:0043066">
    <property type="term" value="P:negative regulation of apoptotic process"/>
    <property type="evidence" value="ECO:0007669"/>
    <property type="project" value="InterPro"/>
</dbReference>
<dbReference type="PANTHER" id="PTHR16915:SF0">
    <property type="entry name" value="RADIATION-INDUCIBLE IMMEDIATE-EARLY GENE IEX-1"/>
    <property type="match status" value="1"/>
</dbReference>